<gene>
    <name evidence="7" type="ORF">BYL167_LOCUS4601</name>
    <name evidence="2" type="ORF">CJN711_LOCUS25932</name>
    <name evidence="8" type="ORF">GIL414_LOCUS15728</name>
    <name evidence="3" type="ORF">KQP761_LOCUS36048</name>
    <name evidence="6" type="ORF">MBJ925_LOCUS35302</name>
    <name evidence="10" type="ORF">OVN521_LOCUS28724</name>
    <name evidence="9" type="ORF">SMN809_LOCUS16526</name>
    <name evidence="11" type="ORF">UXM345_LOCUS31749</name>
    <name evidence="5" type="ORF">WKI299_LOCUS14362</name>
    <name evidence="4" type="ORF">XDN619_LOCUS8295</name>
</gene>
<evidence type="ECO:0000313" key="10">
    <source>
        <dbReference type="EMBL" id="CAF4245285.1"/>
    </source>
</evidence>
<accession>A0A816PJN1</accession>
<feature type="transmembrane region" description="Helical" evidence="1">
    <location>
        <begin position="15"/>
        <end position="36"/>
    </location>
</feature>
<evidence type="ECO:0000313" key="5">
    <source>
        <dbReference type="EMBL" id="CAF2072170.1"/>
    </source>
</evidence>
<dbReference type="EMBL" id="CAJNRF010005597">
    <property type="protein sequence ID" value="CAF2072170.1"/>
    <property type="molecule type" value="Genomic_DNA"/>
</dbReference>
<keyword evidence="1" id="KW-0812">Transmembrane</keyword>
<evidence type="ECO:0000313" key="12">
    <source>
        <dbReference type="Proteomes" id="UP000663866"/>
    </source>
</evidence>
<dbReference type="Proteomes" id="UP000663834">
    <property type="component" value="Unassembled WGS sequence"/>
</dbReference>
<protein>
    <submittedName>
        <fullName evidence="4">Uncharacterized protein</fullName>
    </submittedName>
</protein>
<dbReference type="Proteomes" id="UP000681720">
    <property type="component" value="Unassembled WGS sequence"/>
</dbReference>
<dbReference type="AlphaFoldDB" id="A0A816PJN1"/>
<evidence type="ECO:0000313" key="8">
    <source>
        <dbReference type="EMBL" id="CAF4074941.1"/>
    </source>
</evidence>
<evidence type="ECO:0000313" key="9">
    <source>
        <dbReference type="EMBL" id="CAF4085008.1"/>
    </source>
</evidence>
<name>A0A816PJN1_9BILA</name>
<evidence type="ECO:0000313" key="2">
    <source>
        <dbReference type="EMBL" id="CAF1476392.1"/>
    </source>
</evidence>
<reference evidence="4" key="1">
    <citation type="submission" date="2021-02" db="EMBL/GenBank/DDBJ databases">
        <authorList>
            <person name="Nowell W R."/>
        </authorList>
    </citation>
    <scope>NUCLEOTIDE SEQUENCE</scope>
</reference>
<dbReference type="OrthoDB" id="9978073at2759"/>
<proteinExistence type="predicted"/>
<dbReference type="EMBL" id="CAJNRG010002603">
    <property type="protein sequence ID" value="CAF2049634.1"/>
    <property type="molecule type" value="Genomic_DNA"/>
</dbReference>
<evidence type="ECO:0000313" key="4">
    <source>
        <dbReference type="EMBL" id="CAF2049634.1"/>
    </source>
</evidence>
<dbReference type="Proteomes" id="UP000663842">
    <property type="component" value="Unassembled WGS sequence"/>
</dbReference>
<keyword evidence="12" id="KW-1185">Reference proteome</keyword>
<dbReference type="EMBL" id="CAJNOV010012136">
    <property type="protein sequence ID" value="CAF1476392.1"/>
    <property type="molecule type" value="Genomic_DNA"/>
</dbReference>
<dbReference type="EMBL" id="CAJOBI010007409">
    <property type="protein sequence ID" value="CAF4085008.1"/>
    <property type="molecule type" value="Genomic_DNA"/>
</dbReference>
<keyword evidence="1" id="KW-0472">Membrane</keyword>
<dbReference type="EMBL" id="CAJOBJ010006996">
    <property type="protein sequence ID" value="CAF4074941.1"/>
    <property type="molecule type" value="Genomic_DNA"/>
</dbReference>
<evidence type="ECO:0000313" key="3">
    <source>
        <dbReference type="EMBL" id="CAF1678825.1"/>
    </source>
</evidence>
<dbReference type="Proteomes" id="UP000676336">
    <property type="component" value="Unassembled WGS sequence"/>
</dbReference>
<dbReference type="Proteomes" id="UP000663824">
    <property type="component" value="Unassembled WGS sequence"/>
</dbReference>
<dbReference type="EMBL" id="CAJOBG010008514">
    <property type="protein sequence ID" value="CAF4245285.1"/>
    <property type="molecule type" value="Genomic_DNA"/>
</dbReference>
<dbReference type="EMBL" id="CAJNRE010019498">
    <property type="protein sequence ID" value="CAF2199413.1"/>
    <property type="molecule type" value="Genomic_DNA"/>
</dbReference>
<dbReference type="Proteomes" id="UP000663866">
    <property type="component" value="Unassembled WGS sequence"/>
</dbReference>
<evidence type="ECO:0000313" key="11">
    <source>
        <dbReference type="EMBL" id="CAF4269908.1"/>
    </source>
</evidence>
<organism evidence="4 13">
    <name type="scientific">Rotaria magnacalcarata</name>
    <dbReference type="NCBI Taxonomy" id="392030"/>
    <lineage>
        <taxon>Eukaryota</taxon>
        <taxon>Metazoa</taxon>
        <taxon>Spiralia</taxon>
        <taxon>Gnathifera</taxon>
        <taxon>Rotifera</taxon>
        <taxon>Eurotatoria</taxon>
        <taxon>Bdelloidea</taxon>
        <taxon>Philodinida</taxon>
        <taxon>Philodinidae</taxon>
        <taxon>Rotaria</taxon>
    </lineage>
</organism>
<comment type="caution">
    <text evidence="4">The sequence shown here is derived from an EMBL/GenBank/DDBJ whole genome shotgun (WGS) entry which is preliminary data.</text>
</comment>
<dbReference type="Proteomes" id="UP000681967">
    <property type="component" value="Unassembled WGS sequence"/>
</dbReference>
<evidence type="ECO:0000256" key="1">
    <source>
        <dbReference type="SAM" id="Phobius"/>
    </source>
</evidence>
<keyword evidence="1" id="KW-1133">Transmembrane helix</keyword>
<dbReference type="Proteomes" id="UP000663855">
    <property type="component" value="Unassembled WGS sequence"/>
</dbReference>
<sequence>MPLIIYIYGVNEKRFFIHSLLALFVAAIQFRHLFILENIQKLVFMHREPNVTDVNYRMYINIPYEDCRCNVVSIELCLTDLQIKYTRILPLILFLLEIYILKDILSLNYRRVFLRNLYWIASIFPLFC</sequence>
<dbReference type="EMBL" id="CAJOBH010000985">
    <property type="protein sequence ID" value="CAF3829231.1"/>
    <property type="molecule type" value="Genomic_DNA"/>
</dbReference>
<dbReference type="EMBL" id="CAJOBF010009162">
    <property type="protein sequence ID" value="CAF4269908.1"/>
    <property type="molecule type" value="Genomic_DNA"/>
</dbReference>
<dbReference type="Proteomes" id="UP000663856">
    <property type="component" value="Unassembled WGS sequence"/>
</dbReference>
<dbReference type="Proteomes" id="UP000663887">
    <property type="component" value="Unassembled WGS sequence"/>
</dbReference>
<evidence type="ECO:0000313" key="13">
    <source>
        <dbReference type="Proteomes" id="UP000663887"/>
    </source>
</evidence>
<dbReference type="EMBL" id="CAJNOW010020365">
    <property type="protein sequence ID" value="CAF1678825.1"/>
    <property type="molecule type" value="Genomic_DNA"/>
</dbReference>
<evidence type="ECO:0000313" key="7">
    <source>
        <dbReference type="EMBL" id="CAF3829231.1"/>
    </source>
</evidence>
<evidence type="ECO:0000313" key="6">
    <source>
        <dbReference type="EMBL" id="CAF2199413.1"/>
    </source>
</evidence>